<dbReference type="AlphaFoldDB" id="A0A941DEY5"/>
<dbReference type="EMBL" id="JAGSPM010000005">
    <property type="protein sequence ID" value="MBR7746920.1"/>
    <property type="molecule type" value="Genomic_DNA"/>
</dbReference>
<sequence length="410" mass="45867">MLIRTKFKKPLMLAMMSVAIFATPVYATKLNVTADKIVAFEFHLSDTDSSQNEKAGTKETDKKQDNRREMIRSEVMIKQAPRADLISNVQSIRIGEKLVKNAPYSAEVVTENQQKLADGNLILNKVTMLTYRDSQGRTREEIRDPKGEVRSIIIHDPENGRLILNPKSKTALKMLPVGQWKEGGKQSLNIVTENITKAADGKDVIELKLASEGDKQGERHVVIRRAVKSADGKVISGDVEKNMTIDVRGPEMGRNIEVHTGSAVFDSNFSRVFSDAKWSSKRQTKALGSRDFDGIKADGKLASYEIPAGEIGNANPIVVSDENWVSPDLQITVYSKHSDPRSGDRIYRLQNVKRDEVPASMFTVPSDYKVTEFGKQMGKAMKFDWSEKADKADKAEKSPKIEREILIEKK</sequence>
<reference evidence="3 4" key="1">
    <citation type="submission" date="2021-04" db="EMBL/GenBank/DDBJ databases">
        <title>novel species isolated from subtropical streams in China.</title>
        <authorList>
            <person name="Lu H."/>
        </authorList>
    </citation>
    <scope>NUCLEOTIDE SEQUENCE [LARGE SCALE GENOMIC DNA]</scope>
    <source>
        <strain evidence="3 4">BYS107W</strain>
    </source>
</reference>
<evidence type="ECO:0000256" key="1">
    <source>
        <dbReference type="SAM" id="MobiDB-lite"/>
    </source>
</evidence>
<feature type="chain" id="PRO_5038059010" description="OstA-like protein" evidence="2">
    <location>
        <begin position="28"/>
        <end position="410"/>
    </location>
</feature>
<keyword evidence="4" id="KW-1185">Reference proteome</keyword>
<name>A0A941DEY5_9BURK</name>
<proteinExistence type="predicted"/>
<feature type="region of interest" description="Disordered" evidence="1">
    <location>
        <begin position="388"/>
        <end position="410"/>
    </location>
</feature>
<gene>
    <name evidence="3" type="ORF">KDM92_10030</name>
</gene>
<feature type="compositionally biased region" description="Basic and acidic residues" evidence="1">
    <location>
        <begin position="55"/>
        <end position="67"/>
    </location>
</feature>
<dbReference type="RefSeq" id="WP_212684214.1">
    <property type="nucleotide sequence ID" value="NZ_JAGSPM010000005.1"/>
</dbReference>
<evidence type="ECO:0000313" key="4">
    <source>
        <dbReference type="Proteomes" id="UP000680158"/>
    </source>
</evidence>
<organism evidence="3 4">
    <name type="scientific">Undibacterium baiyunense</name>
    <dbReference type="NCBI Taxonomy" id="2828731"/>
    <lineage>
        <taxon>Bacteria</taxon>
        <taxon>Pseudomonadati</taxon>
        <taxon>Pseudomonadota</taxon>
        <taxon>Betaproteobacteria</taxon>
        <taxon>Burkholderiales</taxon>
        <taxon>Oxalobacteraceae</taxon>
        <taxon>Undibacterium</taxon>
    </lineage>
</organism>
<protein>
    <recommendedName>
        <fullName evidence="5">OstA-like protein</fullName>
    </recommendedName>
</protein>
<evidence type="ECO:0000313" key="3">
    <source>
        <dbReference type="EMBL" id="MBR7746920.1"/>
    </source>
</evidence>
<feature type="signal peptide" evidence="2">
    <location>
        <begin position="1"/>
        <end position="27"/>
    </location>
</feature>
<dbReference type="Proteomes" id="UP000680158">
    <property type="component" value="Unassembled WGS sequence"/>
</dbReference>
<keyword evidence="2" id="KW-0732">Signal</keyword>
<evidence type="ECO:0008006" key="5">
    <source>
        <dbReference type="Google" id="ProtNLM"/>
    </source>
</evidence>
<accession>A0A941DEY5</accession>
<feature type="region of interest" description="Disordered" evidence="1">
    <location>
        <begin position="48"/>
        <end position="67"/>
    </location>
</feature>
<evidence type="ECO:0000256" key="2">
    <source>
        <dbReference type="SAM" id="SignalP"/>
    </source>
</evidence>
<comment type="caution">
    <text evidence="3">The sequence shown here is derived from an EMBL/GenBank/DDBJ whole genome shotgun (WGS) entry which is preliminary data.</text>
</comment>